<dbReference type="GO" id="GO:0036009">
    <property type="term" value="F:protein-glutamine N-methyltransferase activity"/>
    <property type="evidence" value="ECO:0007669"/>
    <property type="project" value="UniProtKB-UniRule"/>
</dbReference>
<comment type="similarity">
    <text evidence="4">Belongs to the protein N5-glutamine methyltransferase family. PrmB subfamily.</text>
</comment>
<dbReference type="PANTHER" id="PTHR47806:SF1">
    <property type="entry name" value="RIBOSOMAL PROTEIN UL3 GLUTAMINE METHYLTRANSFERASE"/>
    <property type="match status" value="1"/>
</dbReference>
<dbReference type="FunCoup" id="A0A5C7F2G6">
    <property type="interactions" value="200"/>
</dbReference>
<dbReference type="AlphaFoldDB" id="A0A5C7F2G6"/>
<dbReference type="InterPro" id="IPR007848">
    <property type="entry name" value="Small_mtfrase_dom"/>
</dbReference>
<comment type="caution">
    <text evidence="6">The sequence shown here is derived from an EMBL/GenBank/DDBJ whole genome shotgun (WGS) entry which is preliminary data.</text>
</comment>
<feature type="domain" description="Methyltransferase small" evidence="5">
    <location>
        <begin position="158"/>
        <end position="242"/>
    </location>
</feature>
<dbReference type="NCBIfam" id="TIGR03533">
    <property type="entry name" value="L3_gln_methyl"/>
    <property type="match status" value="1"/>
</dbReference>
<dbReference type="GO" id="GO:0005840">
    <property type="term" value="C:ribosome"/>
    <property type="evidence" value="ECO:0007669"/>
    <property type="project" value="UniProtKB-KW"/>
</dbReference>
<name>A0A5C7F2G6_9PROT</name>
<dbReference type="Proteomes" id="UP000321201">
    <property type="component" value="Unassembled WGS sequence"/>
</dbReference>
<gene>
    <name evidence="4 6" type="primary">prmB</name>
    <name evidence="6" type="ORF">FR698_00820</name>
</gene>
<reference evidence="6 7" key="1">
    <citation type="submission" date="2019-08" db="EMBL/GenBank/DDBJ databases">
        <title>Pelomicrobium methylotrophicum gen. nov., sp. nov. a moderately thermophilic, facultatively anaerobic, lithoautotrophic and methylotrophic bacterium isolated from a terrestrial mud volcano.</title>
        <authorList>
            <person name="Slobodkina G.B."/>
            <person name="Merkel A.Y."/>
            <person name="Slobodkin A.I."/>
        </authorList>
    </citation>
    <scope>NUCLEOTIDE SEQUENCE [LARGE SCALE GENOMIC DNA]</scope>
    <source>
        <strain evidence="6 7">SM250</strain>
    </source>
</reference>
<dbReference type="InParanoid" id="A0A5C7F2G6"/>
<keyword evidence="3 4" id="KW-0949">S-adenosyl-L-methionine</keyword>
<dbReference type="Pfam" id="PF05175">
    <property type="entry name" value="MTS"/>
    <property type="match status" value="1"/>
</dbReference>
<accession>A0A5C7F2G6</accession>
<organism evidence="6 7">
    <name type="scientific">Pelomicrobium methylotrophicum</name>
    <dbReference type="NCBI Taxonomy" id="2602750"/>
    <lineage>
        <taxon>Bacteria</taxon>
        <taxon>Pseudomonadati</taxon>
        <taxon>Pseudomonadota</taxon>
        <taxon>Hydrogenophilia</taxon>
        <taxon>Hydrogenophilia incertae sedis</taxon>
        <taxon>Pelomicrobium</taxon>
    </lineage>
</organism>
<keyword evidence="7" id="KW-1185">Reference proteome</keyword>
<dbReference type="PIRSF" id="PIRSF037167">
    <property type="entry name" value="Mtase_YfcB_prd"/>
    <property type="match status" value="1"/>
</dbReference>
<dbReference type="NCBIfam" id="TIGR00536">
    <property type="entry name" value="hemK_fam"/>
    <property type="match status" value="1"/>
</dbReference>
<dbReference type="InterPro" id="IPR002052">
    <property type="entry name" value="DNA_methylase_N6_adenine_CS"/>
</dbReference>
<dbReference type="GO" id="GO:0003676">
    <property type="term" value="F:nucleic acid binding"/>
    <property type="evidence" value="ECO:0007669"/>
    <property type="project" value="InterPro"/>
</dbReference>
<dbReference type="Gene3D" id="1.10.8.10">
    <property type="entry name" value="DNA helicase RuvA subunit, C-terminal domain"/>
    <property type="match status" value="1"/>
</dbReference>
<evidence type="ECO:0000256" key="3">
    <source>
        <dbReference type="ARBA" id="ARBA00022691"/>
    </source>
</evidence>
<comment type="catalytic activity">
    <reaction evidence="4">
        <text>L-glutaminyl-[ribosomal protein uL3] + S-adenosyl-L-methionine = N(5)-methyl-L-glutaminyl-[ribosomal protein uL3] + S-adenosyl-L-homocysteine + H(+)</text>
        <dbReference type="Rhea" id="RHEA:45020"/>
        <dbReference type="Rhea" id="RHEA-COMP:11063"/>
        <dbReference type="Rhea" id="RHEA-COMP:11064"/>
        <dbReference type="ChEBI" id="CHEBI:15378"/>
        <dbReference type="ChEBI" id="CHEBI:30011"/>
        <dbReference type="ChEBI" id="CHEBI:57856"/>
        <dbReference type="ChEBI" id="CHEBI:59789"/>
        <dbReference type="ChEBI" id="CHEBI:61891"/>
        <dbReference type="EC" id="2.1.1.298"/>
    </reaction>
</comment>
<dbReference type="SUPFAM" id="SSF53335">
    <property type="entry name" value="S-adenosyl-L-methionine-dependent methyltransferases"/>
    <property type="match status" value="1"/>
</dbReference>
<dbReference type="InterPro" id="IPR004556">
    <property type="entry name" value="HemK-like"/>
</dbReference>
<evidence type="ECO:0000256" key="4">
    <source>
        <dbReference type="HAMAP-Rule" id="MF_02125"/>
    </source>
</evidence>
<evidence type="ECO:0000256" key="2">
    <source>
        <dbReference type="ARBA" id="ARBA00022679"/>
    </source>
</evidence>
<evidence type="ECO:0000313" key="7">
    <source>
        <dbReference type="Proteomes" id="UP000321201"/>
    </source>
</evidence>
<dbReference type="CDD" id="cd02440">
    <property type="entry name" value="AdoMet_MTases"/>
    <property type="match status" value="1"/>
</dbReference>
<keyword evidence="2 4" id="KW-0808">Transferase</keyword>
<dbReference type="EC" id="2.1.1.298" evidence="4"/>
<dbReference type="GO" id="GO:0005829">
    <property type="term" value="C:cytosol"/>
    <property type="evidence" value="ECO:0007669"/>
    <property type="project" value="TreeGrafter"/>
</dbReference>
<dbReference type="PANTHER" id="PTHR47806">
    <property type="entry name" value="50S RIBOSOMAL PROTEIN L3 GLUTAMINE METHYLTRANSFERASE"/>
    <property type="match status" value="1"/>
</dbReference>
<keyword evidence="1 4" id="KW-0489">Methyltransferase</keyword>
<evidence type="ECO:0000259" key="5">
    <source>
        <dbReference type="Pfam" id="PF05175"/>
    </source>
</evidence>
<dbReference type="OrthoDB" id="5297556at2"/>
<protein>
    <recommendedName>
        <fullName evidence="4">Ribosomal protein uL3 glutamine methyltransferase</fullName>
        <shortName evidence="4">uL3 MTase</shortName>
        <ecNumber evidence="4">2.1.1.298</ecNumber>
    </recommendedName>
    <alternativeName>
        <fullName evidence="4">N5-glutamine methyltransferase PrmB</fullName>
    </alternativeName>
</protein>
<keyword evidence="6" id="KW-0689">Ribosomal protein</keyword>
<sequence length="326" mass="36317">MRTPRRPGTALRHLRPHTAPTASRLSPLFGEAERDLVTVRDLLRFAVSRFREAGLVFGHGTSNAYDEAAYLILHALHLPLDTLEPFLDARLTATEREAVLELLKRRVRERRPAAYLTREAWLGDFRFYVDERVIVPRSFIAELLREQLAPWVADPGAVRAALDLCTGSGCLAILLAHAFPEAQVDAADLSDDALEVASRNVSDYGLADRVRLVRSDLFEALGESRYDVIVSNPPYVAQASMEALPPEYLHEPQQALAGGPDGLQFVRRILAQARRHLNPGGLLVVEIGHNREALEEAFPNLPFVWPETSAGDRHVFLLHYEDLSAG</sequence>
<dbReference type="EMBL" id="VPFL01000001">
    <property type="protein sequence ID" value="TXF13687.1"/>
    <property type="molecule type" value="Genomic_DNA"/>
</dbReference>
<keyword evidence="6" id="KW-0687">Ribonucleoprotein</keyword>
<comment type="function">
    <text evidence="4">Methylates ribosomal protein uL3 on a specific glutamine residue.</text>
</comment>
<dbReference type="HAMAP" id="MF_02125">
    <property type="entry name" value="L3_methyltr_PrmB"/>
    <property type="match status" value="1"/>
</dbReference>
<dbReference type="PROSITE" id="PS00092">
    <property type="entry name" value="N6_MTASE"/>
    <property type="match status" value="1"/>
</dbReference>
<proteinExistence type="inferred from homology"/>
<dbReference type="GO" id="GO:0032259">
    <property type="term" value="P:methylation"/>
    <property type="evidence" value="ECO:0007669"/>
    <property type="project" value="UniProtKB-KW"/>
</dbReference>
<evidence type="ECO:0000313" key="6">
    <source>
        <dbReference type="EMBL" id="TXF13687.1"/>
    </source>
</evidence>
<dbReference type="Gene3D" id="3.40.50.150">
    <property type="entry name" value="Vaccinia Virus protein VP39"/>
    <property type="match status" value="1"/>
</dbReference>
<dbReference type="InterPro" id="IPR029063">
    <property type="entry name" value="SAM-dependent_MTases_sf"/>
</dbReference>
<dbReference type="InterPro" id="IPR017127">
    <property type="entry name" value="Ribosome_uL3_MTase"/>
</dbReference>
<evidence type="ECO:0000256" key="1">
    <source>
        <dbReference type="ARBA" id="ARBA00022603"/>
    </source>
</evidence>